<feature type="domain" description="Histidine kinase" evidence="10">
    <location>
        <begin position="353"/>
        <end position="558"/>
    </location>
</feature>
<dbReference type="SUPFAM" id="SSF55785">
    <property type="entry name" value="PYP-like sensor domain (PAS domain)"/>
    <property type="match status" value="1"/>
</dbReference>
<dbReference type="RefSeq" id="WP_210089818.1">
    <property type="nucleotide sequence ID" value="NZ_JAGGKG010000013.1"/>
</dbReference>
<protein>
    <recommendedName>
        <fullName evidence="2">histidine kinase</fullName>
        <ecNumber evidence="2">2.7.13.3</ecNumber>
    </recommendedName>
</protein>
<dbReference type="SUPFAM" id="SSF55874">
    <property type="entry name" value="ATPase domain of HSP90 chaperone/DNA topoisomerase II/histidine kinase"/>
    <property type="match status" value="1"/>
</dbReference>
<feature type="transmembrane region" description="Helical" evidence="9">
    <location>
        <begin position="171"/>
        <end position="194"/>
    </location>
</feature>
<keyword evidence="4" id="KW-0808">Transferase</keyword>
<dbReference type="PANTHER" id="PTHR43065:SF10">
    <property type="entry name" value="PEROXIDE STRESS-ACTIVATED HISTIDINE KINASE MAK3"/>
    <property type="match status" value="1"/>
</dbReference>
<dbReference type="PANTHER" id="PTHR43065">
    <property type="entry name" value="SENSOR HISTIDINE KINASE"/>
    <property type="match status" value="1"/>
</dbReference>
<evidence type="ECO:0000256" key="8">
    <source>
        <dbReference type="ARBA" id="ARBA00023012"/>
    </source>
</evidence>
<dbReference type="EMBL" id="JAGGKG010000013">
    <property type="protein sequence ID" value="MBP1906217.1"/>
    <property type="molecule type" value="Genomic_DNA"/>
</dbReference>
<dbReference type="InterPro" id="IPR036097">
    <property type="entry name" value="HisK_dim/P_sf"/>
</dbReference>
<dbReference type="InterPro" id="IPR003661">
    <property type="entry name" value="HisK_dim/P_dom"/>
</dbReference>
<evidence type="ECO:0000256" key="5">
    <source>
        <dbReference type="ARBA" id="ARBA00022741"/>
    </source>
</evidence>
<comment type="catalytic activity">
    <reaction evidence="1">
        <text>ATP + protein L-histidine = ADP + protein N-phospho-L-histidine.</text>
        <dbReference type="EC" id="2.7.13.3"/>
    </reaction>
</comment>
<dbReference type="Gene3D" id="3.30.565.10">
    <property type="entry name" value="Histidine kinase-like ATPase, C-terminal domain"/>
    <property type="match status" value="1"/>
</dbReference>
<reference evidence="11 12" key="1">
    <citation type="submission" date="2021-03" db="EMBL/GenBank/DDBJ databases">
        <title>Genomic Encyclopedia of Type Strains, Phase IV (KMG-IV): sequencing the most valuable type-strain genomes for metagenomic binning, comparative biology and taxonomic classification.</title>
        <authorList>
            <person name="Goeker M."/>
        </authorList>
    </citation>
    <scope>NUCLEOTIDE SEQUENCE [LARGE SCALE GENOMIC DNA]</scope>
    <source>
        <strain evidence="11 12">DSM 14349</strain>
    </source>
</reference>
<keyword evidence="9" id="KW-1133">Transmembrane helix</keyword>
<dbReference type="CDD" id="cd00082">
    <property type="entry name" value="HisKA"/>
    <property type="match status" value="1"/>
</dbReference>
<evidence type="ECO:0000313" key="11">
    <source>
        <dbReference type="EMBL" id="MBP1906217.1"/>
    </source>
</evidence>
<dbReference type="InterPro" id="IPR000014">
    <property type="entry name" value="PAS"/>
</dbReference>
<dbReference type="InterPro" id="IPR003594">
    <property type="entry name" value="HATPase_dom"/>
</dbReference>
<evidence type="ECO:0000256" key="4">
    <source>
        <dbReference type="ARBA" id="ARBA00022679"/>
    </source>
</evidence>
<accession>A0ABS4FUF8</accession>
<evidence type="ECO:0000256" key="9">
    <source>
        <dbReference type="SAM" id="Phobius"/>
    </source>
</evidence>
<dbReference type="InterPro" id="IPR035965">
    <property type="entry name" value="PAS-like_dom_sf"/>
</dbReference>
<dbReference type="EC" id="2.7.13.3" evidence="2"/>
<dbReference type="Gene3D" id="1.10.287.130">
    <property type="match status" value="1"/>
</dbReference>
<proteinExistence type="predicted"/>
<dbReference type="GO" id="GO:0016301">
    <property type="term" value="F:kinase activity"/>
    <property type="evidence" value="ECO:0007669"/>
    <property type="project" value="UniProtKB-KW"/>
</dbReference>
<keyword evidence="6 11" id="KW-0418">Kinase</keyword>
<dbReference type="Gene3D" id="3.30.450.20">
    <property type="entry name" value="PAS domain"/>
    <property type="match status" value="1"/>
</dbReference>
<feature type="transmembrane region" description="Helical" evidence="9">
    <location>
        <begin position="109"/>
        <end position="130"/>
    </location>
</feature>
<keyword evidence="5" id="KW-0547">Nucleotide-binding</keyword>
<keyword evidence="7" id="KW-0067">ATP-binding</keyword>
<evidence type="ECO:0000256" key="6">
    <source>
        <dbReference type="ARBA" id="ARBA00022777"/>
    </source>
</evidence>
<dbReference type="InterPro" id="IPR005467">
    <property type="entry name" value="His_kinase_dom"/>
</dbReference>
<evidence type="ECO:0000256" key="3">
    <source>
        <dbReference type="ARBA" id="ARBA00022553"/>
    </source>
</evidence>
<comment type="caution">
    <text evidence="11">The sequence shown here is derived from an EMBL/GenBank/DDBJ whole genome shotgun (WGS) entry which is preliminary data.</text>
</comment>
<dbReference type="Proteomes" id="UP001519272">
    <property type="component" value="Unassembled WGS sequence"/>
</dbReference>
<evidence type="ECO:0000256" key="1">
    <source>
        <dbReference type="ARBA" id="ARBA00000085"/>
    </source>
</evidence>
<evidence type="ECO:0000256" key="7">
    <source>
        <dbReference type="ARBA" id="ARBA00022840"/>
    </source>
</evidence>
<dbReference type="SMART" id="SM00388">
    <property type="entry name" value="HisKA"/>
    <property type="match status" value="1"/>
</dbReference>
<dbReference type="SUPFAM" id="SSF47384">
    <property type="entry name" value="Homodimeric domain of signal transducing histidine kinase"/>
    <property type="match status" value="1"/>
</dbReference>
<dbReference type="PROSITE" id="PS50109">
    <property type="entry name" value="HIS_KIN"/>
    <property type="match status" value="1"/>
</dbReference>
<feature type="transmembrane region" description="Helical" evidence="9">
    <location>
        <begin position="7"/>
        <end position="26"/>
    </location>
</feature>
<sequence length="566" mass="64421">MVVLKEFILQLLITSIPAFLFPLVYGSPVGLWKTHDHLFSMERFRTNMMMVCMLSVFLCYLFQSDLWDGVIINFALFPIVITILYAKYWEGLVLIVFQIVLYTFFTEQFSITGLLLETAILIYPIVLICSVRFKKENPLVKFVWTLVFFVLAQGLYVGAQYMNATDQLHLMYFLVIFIEVPIIALVAGLFIYMIESTLEREKLRLQVTLMSYESGKEALKLQQMMDAAPICIILLDNDNRIISINDTFLKLYRKDFPNITMDEIIGLNISEFLRRSKLDPSQIMRSCGSEKMSQFIQIGLETYLTSVTPITKGTSNENMGSIIMIQDMTELETLKLELSHVERLGVIGQMAAGITHEIRNPMAVVRGFLQLMREKSSDNLDHYYRIVLDELDRANSIINDFLALAQNKTEQKEESRLHDIIHELTPLLWADANLRGQSIEVDLDYKVPVLMLNPKEIKQLILNLCRNAMEAMDDKGQLTIMTHVVENGVELHVSDTGPGISPEEQVKLFQPFYTTKTKGTGLGLALCQSILEKHGGNISVKSELGVGTTFVVLLPIPSEQLLQQQA</sequence>
<name>A0ABS4FUF8_9BACL</name>
<keyword evidence="9" id="KW-0472">Membrane</keyword>
<evidence type="ECO:0000259" key="10">
    <source>
        <dbReference type="PROSITE" id="PS50109"/>
    </source>
</evidence>
<organism evidence="11 12">
    <name type="scientific">Paenibacillus turicensis</name>
    <dbReference type="NCBI Taxonomy" id="160487"/>
    <lineage>
        <taxon>Bacteria</taxon>
        <taxon>Bacillati</taxon>
        <taxon>Bacillota</taxon>
        <taxon>Bacilli</taxon>
        <taxon>Bacillales</taxon>
        <taxon>Paenibacillaceae</taxon>
        <taxon>Paenibacillus</taxon>
    </lineage>
</organism>
<evidence type="ECO:0000313" key="12">
    <source>
        <dbReference type="Proteomes" id="UP001519272"/>
    </source>
</evidence>
<gene>
    <name evidence="11" type="ORF">J2Z32_002866</name>
</gene>
<feature type="transmembrane region" description="Helical" evidence="9">
    <location>
        <begin position="46"/>
        <end position="63"/>
    </location>
</feature>
<evidence type="ECO:0000256" key="2">
    <source>
        <dbReference type="ARBA" id="ARBA00012438"/>
    </source>
</evidence>
<keyword evidence="9" id="KW-0812">Transmembrane</keyword>
<feature type="transmembrane region" description="Helical" evidence="9">
    <location>
        <begin position="70"/>
        <end position="89"/>
    </location>
</feature>
<dbReference type="PRINTS" id="PR00344">
    <property type="entry name" value="BCTRLSENSOR"/>
</dbReference>
<dbReference type="SMART" id="SM00387">
    <property type="entry name" value="HATPase_c"/>
    <property type="match status" value="1"/>
</dbReference>
<feature type="transmembrane region" description="Helical" evidence="9">
    <location>
        <begin position="142"/>
        <end position="159"/>
    </location>
</feature>
<dbReference type="InterPro" id="IPR004358">
    <property type="entry name" value="Sig_transdc_His_kin-like_C"/>
</dbReference>
<keyword evidence="12" id="KW-1185">Reference proteome</keyword>
<keyword evidence="3" id="KW-0597">Phosphoprotein</keyword>
<dbReference type="InterPro" id="IPR036890">
    <property type="entry name" value="HATPase_C_sf"/>
</dbReference>
<keyword evidence="8" id="KW-0902">Two-component regulatory system</keyword>
<dbReference type="Pfam" id="PF00512">
    <property type="entry name" value="HisKA"/>
    <property type="match status" value="1"/>
</dbReference>
<dbReference type="Pfam" id="PF13426">
    <property type="entry name" value="PAS_9"/>
    <property type="match status" value="1"/>
</dbReference>
<dbReference type="Pfam" id="PF02518">
    <property type="entry name" value="HATPase_c"/>
    <property type="match status" value="1"/>
</dbReference>